<dbReference type="Proteomes" id="UP001634747">
    <property type="component" value="Unassembled WGS sequence"/>
</dbReference>
<proteinExistence type="predicted"/>
<gene>
    <name evidence="3" type="ORF">ACK2TP_04475</name>
</gene>
<evidence type="ECO:0000313" key="3">
    <source>
        <dbReference type="EMBL" id="MFN2975009.1"/>
    </source>
</evidence>
<feature type="compositionally biased region" description="Low complexity" evidence="1">
    <location>
        <begin position="446"/>
        <end position="465"/>
    </location>
</feature>
<evidence type="ECO:0000256" key="2">
    <source>
        <dbReference type="SAM" id="Phobius"/>
    </source>
</evidence>
<feature type="transmembrane region" description="Helical" evidence="2">
    <location>
        <begin position="307"/>
        <end position="330"/>
    </location>
</feature>
<feature type="compositionally biased region" description="Polar residues" evidence="1">
    <location>
        <begin position="1"/>
        <end position="11"/>
    </location>
</feature>
<evidence type="ECO:0000256" key="1">
    <source>
        <dbReference type="SAM" id="MobiDB-lite"/>
    </source>
</evidence>
<dbReference type="RefSeq" id="WP_263413453.1">
    <property type="nucleotide sequence ID" value="NZ_BAABBH010000001.1"/>
</dbReference>
<protein>
    <recommendedName>
        <fullName evidence="5">TM2 domain-containing protein</fullName>
    </recommendedName>
</protein>
<feature type="region of interest" description="Disordered" evidence="1">
    <location>
        <begin position="446"/>
        <end position="471"/>
    </location>
</feature>
<dbReference type="EMBL" id="JBJYXY010000001">
    <property type="protein sequence ID" value="MFN2975009.1"/>
    <property type="molecule type" value="Genomic_DNA"/>
</dbReference>
<organism evidence="3 4">
    <name type="scientific">Terriglobus aquaticus</name>
    <dbReference type="NCBI Taxonomy" id="940139"/>
    <lineage>
        <taxon>Bacteria</taxon>
        <taxon>Pseudomonadati</taxon>
        <taxon>Acidobacteriota</taxon>
        <taxon>Terriglobia</taxon>
        <taxon>Terriglobales</taxon>
        <taxon>Acidobacteriaceae</taxon>
        <taxon>Terriglobus</taxon>
    </lineage>
</organism>
<feature type="compositionally biased region" description="Pro residues" evidence="1">
    <location>
        <begin position="70"/>
        <end position="83"/>
    </location>
</feature>
<feature type="transmembrane region" description="Helical" evidence="2">
    <location>
        <begin position="408"/>
        <end position="427"/>
    </location>
</feature>
<name>A0ABW9KK56_9BACT</name>
<feature type="compositionally biased region" description="Polar residues" evidence="1">
    <location>
        <begin position="19"/>
        <end position="31"/>
    </location>
</feature>
<sequence length="471" mass="48712">MNGNYDSNFNEAGTPGAYTGNSGDSTSSSAPGYSAGQPAGSYHQEGNYTAPGSGYTSANQGADPYAAPGYVPPPPPGYAPPPPGYGAPGPIPVPPPPGSPNPGLAALLGFIPGVGAMYNGQFAKGVAHIIIFAVLTKIAEHLDIFGLFVAGWIFYMVFDAYQTARARRDGLVAPDPFGLNNIGERFGVPSNPNWGDFMARPAPGSASAADPARTSNPYAGPVVDPAAPAAAPVTDGPAYTAAPYAAAPGAYVPPATFPGVTMPPPWHPDYPEAVRRQATADATGAPVGYQATYAPYDPAAIPPMPPAAAASGIPVGAIWLIGLGIVALAGSLAHNFYWRGYIFGAASCFVFGTILLVTQTSVTRKLYQPGTAAYQWSLLHQARFGLTVLVVGVLQTIAGAGVTSWNYLWPYLLILFGLLQIADRALYNRMLLEPPAFRDGYGPVPAAAAPSASYSTRSESTSSASNEEEVR</sequence>
<keyword evidence="2" id="KW-0472">Membrane</keyword>
<comment type="caution">
    <text evidence="3">The sequence shown here is derived from an EMBL/GenBank/DDBJ whole genome shotgun (WGS) entry which is preliminary data.</text>
</comment>
<evidence type="ECO:0000313" key="4">
    <source>
        <dbReference type="Proteomes" id="UP001634747"/>
    </source>
</evidence>
<keyword evidence="4" id="KW-1185">Reference proteome</keyword>
<accession>A0ABW9KK56</accession>
<evidence type="ECO:0008006" key="5">
    <source>
        <dbReference type="Google" id="ProtNLM"/>
    </source>
</evidence>
<feature type="region of interest" description="Disordered" evidence="1">
    <location>
        <begin position="1"/>
        <end position="83"/>
    </location>
</feature>
<keyword evidence="2" id="KW-1133">Transmembrane helix</keyword>
<reference evidence="3 4" key="1">
    <citation type="submission" date="2024-12" db="EMBL/GenBank/DDBJ databases">
        <authorList>
            <person name="Lee Y."/>
        </authorList>
    </citation>
    <scope>NUCLEOTIDE SEQUENCE [LARGE SCALE GENOMIC DNA]</scope>
    <source>
        <strain evidence="3 4">03SUJ4</strain>
    </source>
</reference>
<feature type="transmembrane region" description="Helical" evidence="2">
    <location>
        <begin position="336"/>
        <end position="357"/>
    </location>
</feature>
<keyword evidence="2" id="KW-0812">Transmembrane</keyword>